<dbReference type="PANTHER" id="PTHR11537:SF252">
    <property type="entry name" value="POTASSIUM VOLTAGE-GATED CHANNEL PROTEIN SHAW"/>
    <property type="match status" value="1"/>
</dbReference>
<dbReference type="GO" id="GO:0008076">
    <property type="term" value="C:voltage-gated potassium channel complex"/>
    <property type="evidence" value="ECO:0007669"/>
    <property type="project" value="InterPro"/>
</dbReference>
<dbReference type="GO" id="GO:0042734">
    <property type="term" value="C:presynaptic membrane"/>
    <property type="evidence" value="ECO:0007669"/>
    <property type="project" value="TreeGrafter"/>
</dbReference>
<dbReference type="InterPro" id="IPR028325">
    <property type="entry name" value="VG_K_chnl"/>
</dbReference>
<evidence type="ECO:0000256" key="1">
    <source>
        <dbReference type="ARBA" id="ARBA00004141"/>
    </source>
</evidence>
<dbReference type="EMBL" id="JAANIC010002494">
    <property type="protein sequence ID" value="KAG5344708.1"/>
    <property type="molecule type" value="Genomic_DNA"/>
</dbReference>
<feature type="region of interest" description="Disordered" evidence="8">
    <location>
        <begin position="172"/>
        <end position="195"/>
    </location>
</feature>
<name>A0A836FCG0_9HYME</name>
<evidence type="ECO:0000313" key="9">
    <source>
        <dbReference type="EMBL" id="KAG5344708.1"/>
    </source>
</evidence>
<protein>
    <submittedName>
        <fullName evidence="9">KCNAW protein</fullName>
    </submittedName>
</protein>
<dbReference type="Gene3D" id="3.30.710.10">
    <property type="entry name" value="Potassium Channel Kv1.1, Chain A"/>
    <property type="match status" value="2"/>
</dbReference>
<proteinExistence type="predicted"/>
<evidence type="ECO:0000256" key="5">
    <source>
        <dbReference type="ARBA" id="ARBA00023065"/>
    </source>
</evidence>
<comment type="subcellular location">
    <subcellularLocation>
        <location evidence="1">Membrane</location>
        <topology evidence="1">Multi-pass membrane protein</topology>
    </subcellularLocation>
</comment>
<gene>
    <name evidence="9" type="primary">Shaw_0</name>
    <name evidence="9" type="ORF">G6Z76_0002015</name>
</gene>
<dbReference type="Proteomes" id="UP000669903">
    <property type="component" value="Unassembled WGS sequence"/>
</dbReference>
<dbReference type="AlphaFoldDB" id="A0A836FCG0"/>
<keyword evidence="10" id="KW-1185">Reference proteome</keyword>
<keyword evidence="2" id="KW-0813">Transport</keyword>
<dbReference type="InterPro" id="IPR027359">
    <property type="entry name" value="Volt_channel_dom_sf"/>
</dbReference>
<evidence type="ECO:0000256" key="6">
    <source>
        <dbReference type="ARBA" id="ARBA00023136"/>
    </source>
</evidence>
<comment type="caution">
    <text evidence="9">The sequence shown here is derived from an EMBL/GenBank/DDBJ whole genome shotgun (WGS) entry which is preliminary data.</text>
</comment>
<keyword evidence="5" id="KW-0406">Ion transport</keyword>
<keyword evidence="6" id="KW-0472">Membrane</keyword>
<evidence type="ECO:0000256" key="4">
    <source>
        <dbReference type="ARBA" id="ARBA00022989"/>
    </source>
</evidence>
<organism evidence="9 10">
    <name type="scientific">Acromyrmex charruanus</name>
    <dbReference type="NCBI Taxonomy" id="2715315"/>
    <lineage>
        <taxon>Eukaryota</taxon>
        <taxon>Metazoa</taxon>
        <taxon>Ecdysozoa</taxon>
        <taxon>Arthropoda</taxon>
        <taxon>Hexapoda</taxon>
        <taxon>Insecta</taxon>
        <taxon>Pterygota</taxon>
        <taxon>Neoptera</taxon>
        <taxon>Endopterygota</taxon>
        <taxon>Hymenoptera</taxon>
        <taxon>Apocrita</taxon>
        <taxon>Aculeata</taxon>
        <taxon>Formicoidea</taxon>
        <taxon>Formicidae</taxon>
        <taxon>Myrmicinae</taxon>
        <taxon>Acromyrmex</taxon>
    </lineage>
</organism>
<evidence type="ECO:0000313" key="10">
    <source>
        <dbReference type="Proteomes" id="UP000669903"/>
    </source>
</evidence>
<reference evidence="9" key="1">
    <citation type="submission" date="2020-03" db="EMBL/GenBank/DDBJ databases">
        <title>Relaxed selection underlies rapid genomic changes in the transitions from sociality to social parasitism in ants.</title>
        <authorList>
            <person name="Bi X."/>
        </authorList>
    </citation>
    <scope>NUCLEOTIDE SEQUENCE</scope>
    <source>
        <strain evidence="9">BGI-DK2014a</strain>
        <tissue evidence="9">Whole body</tissue>
    </source>
</reference>
<keyword evidence="7" id="KW-0407">Ion channel</keyword>
<dbReference type="InterPro" id="IPR011333">
    <property type="entry name" value="SKP1/BTB/POZ_sf"/>
</dbReference>
<evidence type="ECO:0000256" key="8">
    <source>
        <dbReference type="SAM" id="MobiDB-lite"/>
    </source>
</evidence>
<dbReference type="SUPFAM" id="SSF54695">
    <property type="entry name" value="POZ domain"/>
    <property type="match status" value="1"/>
</dbReference>
<feature type="non-terminal residue" evidence="9">
    <location>
        <position position="1"/>
    </location>
</feature>
<dbReference type="PANTHER" id="PTHR11537">
    <property type="entry name" value="VOLTAGE-GATED POTASSIUM CHANNEL"/>
    <property type="match status" value="1"/>
</dbReference>
<dbReference type="GO" id="GO:0045211">
    <property type="term" value="C:postsynaptic membrane"/>
    <property type="evidence" value="ECO:0007669"/>
    <property type="project" value="TreeGrafter"/>
</dbReference>
<dbReference type="GO" id="GO:0005251">
    <property type="term" value="F:delayed rectifier potassium channel activity"/>
    <property type="evidence" value="ECO:0007669"/>
    <property type="project" value="TreeGrafter"/>
</dbReference>
<evidence type="ECO:0000256" key="7">
    <source>
        <dbReference type="ARBA" id="ARBA00023303"/>
    </source>
</evidence>
<accession>A0A836FCG0</accession>
<dbReference type="Gene3D" id="1.20.120.350">
    <property type="entry name" value="Voltage-gated potassium channels. Chain C"/>
    <property type="match status" value="1"/>
</dbReference>
<sequence length="224" mass="25764">KKIKDGKWNDGVTLNVGGVRHETYKVTLKKISATRLSRLTDFFAQVLNYYRTEKLYYLADICSPLFKKKLKFWDHSVIPIYSIHQDTQVTLAILNKLDVEDEKLSDEEIAQIFNFEDNDRKGTLMKEQRLRSRIAKHIACVSIFFIHLSVFRFCVKNHAPVELSRDKHDCTTNLRNDHDRGTHSSNAKSEKTADLTTPKVTLSHRLGHQLGRTRGPLGRGLVAT</sequence>
<dbReference type="GO" id="GO:0001508">
    <property type="term" value="P:action potential"/>
    <property type="evidence" value="ECO:0007669"/>
    <property type="project" value="TreeGrafter"/>
</dbReference>
<dbReference type="GO" id="GO:0032590">
    <property type="term" value="C:dendrite membrane"/>
    <property type="evidence" value="ECO:0007669"/>
    <property type="project" value="TreeGrafter"/>
</dbReference>
<keyword evidence="4" id="KW-1133">Transmembrane helix</keyword>
<feature type="non-terminal residue" evidence="9">
    <location>
        <position position="224"/>
    </location>
</feature>
<feature type="compositionally biased region" description="Basic and acidic residues" evidence="8">
    <location>
        <begin position="172"/>
        <end position="193"/>
    </location>
</feature>
<evidence type="ECO:0000256" key="2">
    <source>
        <dbReference type="ARBA" id="ARBA00022448"/>
    </source>
</evidence>
<keyword evidence="3" id="KW-0812">Transmembrane</keyword>
<dbReference type="GO" id="GO:0032809">
    <property type="term" value="C:neuronal cell body membrane"/>
    <property type="evidence" value="ECO:0007669"/>
    <property type="project" value="TreeGrafter"/>
</dbReference>
<evidence type="ECO:0000256" key="3">
    <source>
        <dbReference type="ARBA" id="ARBA00022692"/>
    </source>
</evidence>
<dbReference type="GO" id="GO:0043679">
    <property type="term" value="C:axon terminus"/>
    <property type="evidence" value="ECO:0007669"/>
    <property type="project" value="TreeGrafter"/>
</dbReference>